<reference evidence="4 5" key="1">
    <citation type="submission" date="2023-11" db="EMBL/GenBank/DDBJ databases">
        <title>Actinomadura monticuli sp. nov., isolated from volcanic ash.</title>
        <authorList>
            <person name="Lee S.D."/>
            <person name="Yang H."/>
            <person name="Kim I.S."/>
        </authorList>
    </citation>
    <scope>NUCLEOTIDE SEQUENCE [LARGE SCALE GENOMIC DNA]</scope>
    <source>
        <strain evidence="4 5">DSM 45346</strain>
    </source>
</reference>
<protein>
    <submittedName>
        <fullName evidence="4">FAD-dependent oxidoreductase</fullName>
    </submittedName>
</protein>
<dbReference type="InterPro" id="IPR050493">
    <property type="entry name" value="FAD-dep_Monooxygenase_BioMet"/>
</dbReference>
<dbReference type="PRINTS" id="PR00420">
    <property type="entry name" value="RNGMNOXGNASE"/>
</dbReference>
<dbReference type="EMBL" id="JAXCEH010000034">
    <property type="protein sequence ID" value="MFA1558758.1"/>
    <property type="molecule type" value="Genomic_DNA"/>
</dbReference>
<dbReference type="RefSeq" id="WP_371945775.1">
    <property type="nucleotide sequence ID" value="NZ_JAXCEH010000034.1"/>
</dbReference>
<dbReference type="PANTHER" id="PTHR13789:SF309">
    <property type="entry name" value="PUTATIVE (AFU_ORTHOLOGUE AFUA_6G14510)-RELATED"/>
    <property type="match status" value="1"/>
</dbReference>
<proteinExistence type="predicted"/>
<dbReference type="Pfam" id="PF01494">
    <property type="entry name" value="FAD_binding_3"/>
    <property type="match status" value="1"/>
</dbReference>
<evidence type="ECO:0000259" key="3">
    <source>
        <dbReference type="Pfam" id="PF01494"/>
    </source>
</evidence>
<evidence type="ECO:0000313" key="5">
    <source>
        <dbReference type="Proteomes" id="UP001569904"/>
    </source>
</evidence>
<keyword evidence="5" id="KW-1185">Reference proteome</keyword>
<dbReference type="InterPro" id="IPR036188">
    <property type="entry name" value="FAD/NAD-bd_sf"/>
</dbReference>
<evidence type="ECO:0000256" key="1">
    <source>
        <dbReference type="ARBA" id="ARBA00023002"/>
    </source>
</evidence>
<accession>A0ABV4R791</accession>
<dbReference type="InterPro" id="IPR002938">
    <property type="entry name" value="FAD-bd"/>
</dbReference>
<name>A0ABV4R791_9ACTN</name>
<evidence type="ECO:0000256" key="2">
    <source>
        <dbReference type="ARBA" id="ARBA00023033"/>
    </source>
</evidence>
<evidence type="ECO:0000313" key="4">
    <source>
        <dbReference type="EMBL" id="MFA1558758.1"/>
    </source>
</evidence>
<keyword evidence="1" id="KW-0560">Oxidoreductase</keyword>
<keyword evidence="2" id="KW-0503">Monooxygenase</keyword>
<dbReference type="SUPFAM" id="SSF51905">
    <property type="entry name" value="FAD/NAD(P)-binding domain"/>
    <property type="match status" value="1"/>
</dbReference>
<comment type="caution">
    <text evidence="4">The sequence shown here is derived from an EMBL/GenBank/DDBJ whole genome shotgun (WGS) entry which is preliminary data.</text>
</comment>
<feature type="domain" description="FAD-binding" evidence="3">
    <location>
        <begin position="2"/>
        <end position="319"/>
    </location>
</feature>
<gene>
    <name evidence="4" type="ORF">SM436_34125</name>
</gene>
<organism evidence="4 5">
    <name type="scientific">Actinomadura chokoriensis</name>
    <dbReference type="NCBI Taxonomy" id="454156"/>
    <lineage>
        <taxon>Bacteria</taxon>
        <taxon>Bacillati</taxon>
        <taxon>Actinomycetota</taxon>
        <taxon>Actinomycetes</taxon>
        <taxon>Streptosporangiales</taxon>
        <taxon>Thermomonosporaceae</taxon>
        <taxon>Actinomadura</taxon>
    </lineage>
</organism>
<sequence>MRVLIVGAGISGLSAARGLHAAGHQVTVLERADALRDAGGAITVWPNGATVLRDLGLDVTELGARLSGIEMFSARGRRVLAVPGKELEARLGAPSLGVARRDLLTSLYQGLPAETVRFGERFARYGQHGRLVHVETGSGTSYTADLLIGADGMWSRVRTALFGAGHPKPTGWATWQGLTPSALDLGGRSLMLAGREGVAGFGPAGDGRLWWFFDVPRTPDGPSGSPLDHLRRRFGAWTWPVPELLAEITDDDVQIFPNHRHAFPRHWGRGRVVLIGDAMHGMPPFLAQGANQALEDVSLLLRLLAQGEGRLAHYGPLRHRRARLASSLAMRGRLGEGPFTLLQSDPALRPLAAVSDSRATAAVAALIRATSNRLQTPAA</sequence>
<dbReference type="Proteomes" id="UP001569904">
    <property type="component" value="Unassembled WGS sequence"/>
</dbReference>
<dbReference type="PANTHER" id="PTHR13789">
    <property type="entry name" value="MONOOXYGENASE"/>
    <property type="match status" value="1"/>
</dbReference>
<dbReference type="Gene3D" id="3.50.50.60">
    <property type="entry name" value="FAD/NAD(P)-binding domain"/>
    <property type="match status" value="1"/>
</dbReference>